<proteinExistence type="inferred from homology"/>
<evidence type="ECO:0000256" key="4">
    <source>
        <dbReference type="ARBA" id="ARBA00021752"/>
    </source>
</evidence>
<comment type="function">
    <text evidence="1">Component of the nexin-dynein regulatory complex (N-DRC), a key regulator of ciliary/flagellar motility which maintains the alignment and integrity of the distal axoneme and regulates microtubule sliding in motile axonemes.</text>
</comment>
<organism evidence="11 12">
    <name type="scientific">Drosophila hydei</name>
    <name type="common">Fruit fly</name>
    <dbReference type="NCBI Taxonomy" id="7224"/>
    <lineage>
        <taxon>Eukaryota</taxon>
        <taxon>Metazoa</taxon>
        <taxon>Ecdysozoa</taxon>
        <taxon>Arthropoda</taxon>
        <taxon>Hexapoda</taxon>
        <taxon>Insecta</taxon>
        <taxon>Pterygota</taxon>
        <taxon>Neoptera</taxon>
        <taxon>Endopterygota</taxon>
        <taxon>Diptera</taxon>
        <taxon>Brachycera</taxon>
        <taxon>Muscomorpha</taxon>
        <taxon>Ephydroidea</taxon>
        <taxon>Drosophilidae</taxon>
        <taxon>Drosophila</taxon>
    </lineage>
</organism>
<evidence type="ECO:0000256" key="7">
    <source>
        <dbReference type="ARBA" id="ARBA00023069"/>
    </source>
</evidence>
<dbReference type="PANTHER" id="PTHR31598">
    <property type="entry name" value="IQ DOMAIN-CONTAINING PROTEIN D"/>
    <property type="match status" value="1"/>
</dbReference>
<dbReference type="AlphaFoldDB" id="A0A6J1L1S2"/>
<evidence type="ECO:0000256" key="2">
    <source>
        <dbReference type="ARBA" id="ARBA00004611"/>
    </source>
</evidence>
<evidence type="ECO:0000256" key="6">
    <source>
        <dbReference type="ARBA" id="ARBA00022846"/>
    </source>
</evidence>
<keyword evidence="7" id="KW-0969">Cilium</keyword>
<keyword evidence="6" id="KW-0282">Flagellum</keyword>
<keyword evidence="9" id="KW-0966">Cell projection</keyword>
<dbReference type="OrthoDB" id="536093at2759"/>
<dbReference type="KEGG" id="dhe:111592396"/>
<evidence type="ECO:0000256" key="5">
    <source>
        <dbReference type="ARBA" id="ARBA00022490"/>
    </source>
</evidence>
<sequence length="387" mass="45847">MQIPVTKLPTALDNPYEWMLKQLHDVPNIDVGDVRSIQIRCVIRVLEETMDNVKSALLLPKLLSLPQNAFKVLIGSKYEPGKRLVDDYMRRRQLIVKKQQAPLSDQYLIRILDYFHRNPDVFNMFPDVTLTPEDHQMLNIFALLLRISKIHLNRSSKTEINQERLLQKVYQKNEKLKDTIIQLQATLESQKSQMESKLTTKEVYLQKCEQALELQQKEHLRRIESESEKCKCLIQENQKTIAAKQNLLEAELKTLSETYNTQTKTNGVECKRVYAEKVKEQMQAEAAIKKYEHTIGSKMLECLDIEDLFSVEQDKLDQLMLIHSEVEREYNKIVVSRETLQEQNKKKVIHLYMMNRAARKIQDYWRRYRKALIMKRRKSKRKSKKWA</sequence>
<keyword evidence="8" id="KW-0206">Cytoskeleton</keyword>
<evidence type="ECO:0000256" key="10">
    <source>
        <dbReference type="SAM" id="Coils"/>
    </source>
</evidence>
<dbReference type="PANTHER" id="PTHR31598:SF1">
    <property type="entry name" value="DYNEIN REGULATORY COMPLEX PROTEIN 10"/>
    <property type="match status" value="1"/>
</dbReference>
<reference evidence="12" key="1">
    <citation type="submission" date="2025-08" db="UniProtKB">
        <authorList>
            <consortium name="RefSeq"/>
        </authorList>
    </citation>
    <scope>IDENTIFICATION</scope>
    <source>
        <strain evidence="12">15085-1641.00</strain>
        <tissue evidence="12">Whole body</tissue>
    </source>
</reference>
<dbReference type="RefSeq" id="XP_023160340.2">
    <property type="nucleotide sequence ID" value="XM_023304572.2"/>
</dbReference>
<accession>A0A6J1L1S2</accession>
<keyword evidence="11" id="KW-1185">Reference proteome</keyword>
<dbReference type="InterPro" id="IPR042815">
    <property type="entry name" value="DRC10"/>
</dbReference>
<protein>
    <recommendedName>
        <fullName evidence="4">Dynein regulatory complex protein 10</fullName>
    </recommendedName>
</protein>
<evidence type="ECO:0000256" key="3">
    <source>
        <dbReference type="ARBA" id="ARBA00009071"/>
    </source>
</evidence>
<evidence type="ECO:0000256" key="8">
    <source>
        <dbReference type="ARBA" id="ARBA00023212"/>
    </source>
</evidence>
<name>A0A6J1L1S2_DROHY</name>
<comment type="similarity">
    <text evidence="3">Belongs to the DRC10 family.</text>
</comment>
<comment type="subcellular location">
    <subcellularLocation>
        <location evidence="2">Cytoplasm</location>
        <location evidence="2">Cytoskeleton</location>
        <location evidence="2">Flagellum axoneme</location>
    </subcellularLocation>
</comment>
<evidence type="ECO:0000313" key="11">
    <source>
        <dbReference type="Proteomes" id="UP000504633"/>
    </source>
</evidence>
<evidence type="ECO:0000313" key="12">
    <source>
        <dbReference type="RefSeq" id="XP_023160340.2"/>
    </source>
</evidence>
<keyword evidence="5" id="KW-0963">Cytoplasm</keyword>
<keyword evidence="10" id="KW-0175">Coiled coil</keyword>
<feature type="coiled-coil region" evidence="10">
    <location>
        <begin position="166"/>
        <end position="193"/>
    </location>
</feature>
<evidence type="ECO:0000256" key="9">
    <source>
        <dbReference type="ARBA" id="ARBA00023273"/>
    </source>
</evidence>
<dbReference type="GeneID" id="111592396"/>
<evidence type="ECO:0000256" key="1">
    <source>
        <dbReference type="ARBA" id="ARBA00003029"/>
    </source>
</evidence>
<gene>
    <name evidence="12" type="primary">LOC111592396</name>
</gene>
<dbReference type="Proteomes" id="UP000504633">
    <property type="component" value="Unplaced"/>
</dbReference>
<dbReference type="OMA" id="KYDLEMG"/>